<evidence type="ECO:0000313" key="2">
    <source>
        <dbReference type="Proteomes" id="UP000032336"/>
    </source>
</evidence>
<evidence type="ECO:0000313" key="1">
    <source>
        <dbReference type="EMBL" id="KJE77347.1"/>
    </source>
</evidence>
<gene>
    <name evidence="1" type="ORF">FEAC_07810</name>
</gene>
<dbReference type="Proteomes" id="UP000032336">
    <property type="component" value="Unassembled WGS sequence"/>
</dbReference>
<comment type="caution">
    <text evidence="1">The sequence shown here is derived from an EMBL/GenBank/DDBJ whole genome shotgun (WGS) entry which is preliminary data.</text>
</comment>
<dbReference type="STRING" id="1121877.FEAC_07810"/>
<name>A0A0D8FYF1_9ACTN</name>
<keyword evidence="2" id="KW-1185">Reference proteome</keyword>
<protein>
    <submittedName>
        <fullName evidence="1">Uncharacterized protein</fullName>
    </submittedName>
</protein>
<accession>A0A0D8FYF1</accession>
<dbReference type="AlphaFoldDB" id="A0A0D8FYF1"/>
<sequence>MYPPMPRVTRSRTQSDQLCIAGGIGSSGVNVHNRRSFGGTNVWDVDARILASPAISTQPKGPIDACVTLYLARLSQHNHPKVTSLNLTMLRSVRVPQGAST</sequence>
<reference evidence="1 2" key="1">
    <citation type="submission" date="2015-01" db="EMBL/GenBank/DDBJ databases">
        <title>Draft genome of the acidophilic iron oxidizer Ferrimicrobium acidiphilum strain T23.</title>
        <authorList>
            <person name="Poehlein A."/>
            <person name="Eisen S."/>
            <person name="Schloemann M."/>
            <person name="Johnson B.D."/>
            <person name="Daniel R."/>
            <person name="Muehling M."/>
        </authorList>
    </citation>
    <scope>NUCLEOTIDE SEQUENCE [LARGE SCALE GENOMIC DNA]</scope>
    <source>
        <strain evidence="1 2">T23</strain>
    </source>
</reference>
<proteinExistence type="predicted"/>
<dbReference type="EMBL" id="JXUW01000005">
    <property type="protein sequence ID" value="KJE77347.1"/>
    <property type="molecule type" value="Genomic_DNA"/>
</dbReference>
<organism evidence="1 2">
    <name type="scientific">Ferrimicrobium acidiphilum DSM 19497</name>
    <dbReference type="NCBI Taxonomy" id="1121877"/>
    <lineage>
        <taxon>Bacteria</taxon>
        <taxon>Bacillati</taxon>
        <taxon>Actinomycetota</taxon>
        <taxon>Acidimicrobiia</taxon>
        <taxon>Acidimicrobiales</taxon>
        <taxon>Acidimicrobiaceae</taxon>
        <taxon>Ferrimicrobium</taxon>
    </lineage>
</organism>